<name>A0ACB0LZ75_TRIPR</name>
<sequence>MGRNSEQDWNEVIGRNQRRRNNGHSRIDIATTTRQHREKEIPYVTYFFTDFPDSFGAKAMSNIFHKYGDIVEVVIPDRRDKRGRRFGFARFENVSNSRSFEYELDGIIIGRDKISVNISRFQREDRQRDCVTGGKGHNGTGARREERHHGREAVHIHGEDHNNSYAHAVKKGAKNNGASYQINQGLRRVSFGANEEELQRLKRAFVGKVVQPGMSYNIQEGFHSQGYFGVKITPLGANLVLMEEQEEGELQALQADAKDWLEQWFSFIKPWKTSAVDNERVSWVRVYGIPAHAWNVDFFDLICKAYGMFINADDGTMKKNTMDVARLMLRTKSHKVIDDVFEAIINGEIFSMRIIEDSYGPMRILSPAKPNYDGRDDSIDSSNEEEELGSMEDVVSASDNLDHVEQERVLDEETMHSLALVALPNSYVNSVEVVEIVEESLPKEVIPNQPNNNVFSLHSDSHDDQGELGVYDNGSINNSQFISSPAVNSVEKGTVSSEPNANSPVLSSNLNLSQERGMGCKPVSKGVMGCANSIANSKLNHILEPIICVAQGGVKNNPKKKSIGLIKENNIIHHRPPLYDTSKNKTSTGLSAKGLEVKNDKCTRNPVGKIKKPNIASNSVSSAGTVLCCSSLQSSDIRNCNKVFLKNREKEVTSKIWKGARDLGVGGEEDEDVCIHHIQNNERRDEDETKRAHFDDSMIHNLWGHQDVHWAAKEAVGPSGGILTIWNSNLFKLLNIFYGDGFVGLCVDWEGMRVNIVNVYSPCNLAGKRKLWEDLLNLRRGESGEWCIGGDFNAILQLSERKGSSVATRRSEVNFFREFVDDMELIDIPVLGKKFSWFSPDGIAMSRLDRFLLSEGFLKKNDVKGQWIGDRDISDHCPVWLLSSSCNWGPKPFRVINGWLEHPEFKGFVESAWKSYDIRGKKAFVLKEKLKLLRESLKKWNKEVFGYLDLNIEKTVSDINEFEGLLSSTNGDVDYLMLEDGLSFNSLSEEDNSSLLSPFSVEEVREVVWNSDGNKCPGPDGFNFNFLKTCWDILKTDVMEFLNEFHSSASLPKAITASFLTLVPKKDNPQVLSDYRPICLVGCLYKILSKVLAARLKKVIGKLISDCQTAFVPNRQILDGVLVVNELIDFAKRRKDNCLLLKVDFERAYDTVNWNFLEYMMRRMGFAQRWLKWMRACIFTSSMSVLVNGSPTVDFVVGKGLRQGDPLSPFLFLIVAEGLTRLMQKAVDNGNYHGFKVHDDLCYNPDGAHKWLEELEIIFEAMDCSEEGKTTLGTYVLREEANVWWKNAKLRLGPGGMAIPWAMFKREFLVKYFPVDVKNKKVVEFMELKQGNMTVADYAVKFETLCAFSPHYNTLEAENDKCVKFESDYRQLNKVTIKNKYPLPRIDDLMDQLVGACVFSKIDLRSGYHQIRVKTEDIPKTAFRTRYGHYEYSVMPFGVTNAPGVFMEYMNRIFHSFLDRFVVVFIDDILIYSKSEEEHEEHLRIVLQVLKEKKLYAKLSKCEFWMKEVSFLGHIISSGGIAVDPAKVDAVSQWGTPESVSEIRSFLGLAGYYRRFIEGFSKLALPLTQLTRKDQAFVWDGNCEKSFQELKRRLTTAPVLILPDAKESFVVYCDASKLGLGGVLMQGGNVVAYASRQLKVHERNYPTHDLELATVVFALKVWRHYLYGSRFEVFSDHKSLKYLFDQKELNMRQRRWLEFLKDYDFELSYHPGKANVVADALSRKTLHMSSLMVKELELIEEFRDLSLVCEVTSSSVKLGMLRLTNPFLEDIKERQKSDKKLMEKMIVKLHGIPTSIISDRDPRFTSRFWESLQDALGTKLRLSSAYHPQTDGQSERTIQSLEDLLRACVLEQNMNWDSCLSLVEFTYNNSYHSSIGMAPFEALYGRRCRTPLCWYETGEGAILGPEIVQETTEKIRMIREKMKASQRRALKSRKLTSRFIGPFEILKRVGKVAYRIALPPSLANLHDVFHVSQLRKYVSDPTHVIESDDVQVRDDLTIETVPLRIEGREVKRLRNKEIASVKVVWGGPAEHRYGNLADNFLHSNLSNVKGQSLWWRDIMKIGGTENDAWFRTNVSNDADNRRWELTQSGIFSVNSTYEFLHSREVVVAIDENVVKALQQLWLNDVPSKVSIFGWRLLLSRLPTRMALARKSILVNPHELCCIFCFEEQEELSHVLFNCSFSQKLWKRIFKWMNVDFISFDDGWKHFSSFGALLKNKKYEKARHVIWLATTWCIWRARNNVVFRGEAINWKALEDKIIYISWFWFIGKIASKSSCVFSDWCKDPLNCIISM</sequence>
<keyword evidence="2" id="KW-1185">Reference proteome</keyword>
<dbReference type="EMBL" id="CASHSV030000716">
    <property type="protein sequence ID" value="CAJ2674441.1"/>
    <property type="molecule type" value="Genomic_DNA"/>
</dbReference>
<comment type="caution">
    <text evidence="1">The sequence shown here is derived from an EMBL/GenBank/DDBJ whole genome shotgun (WGS) entry which is preliminary data.</text>
</comment>
<protein>
    <submittedName>
        <fullName evidence="1">Uncharacterized protein</fullName>
    </submittedName>
</protein>
<reference evidence="1" key="1">
    <citation type="submission" date="2023-10" db="EMBL/GenBank/DDBJ databases">
        <authorList>
            <person name="Rodriguez Cubillos JULIANA M."/>
            <person name="De Vega J."/>
        </authorList>
    </citation>
    <scope>NUCLEOTIDE SEQUENCE</scope>
</reference>
<proteinExistence type="predicted"/>
<gene>
    <name evidence="1" type="ORF">MILVUS5_LOCUS37692</name>
</gene>
<evidence type="ECO:0000313" key="1">
    <source>
        <dbReference type="EMBL" id="CAJ2674441.1"/>
    </source>
</evidence>
<dbReference type="Proteomes" id="UP001177021">
    <property type="component" value="Unassembled WGS sequence"/>
</dbReference>
<organism evidence="1 2">
    <name type="scientific">Trifolium pratense</name>
    <name type="common">Red clover</name>
    <dbReference type="NCBI Taxonomy" id="57577"/>
    <lineage>
        <taxon>Eukaryota</taxon>
        <taxon>Viridiplantae</taxon>
        <taxon>Streptophyta</taxon>
        <taxon>Embryophyta</taxon>
        <taxon>Tracheophyta</taxon>
        <taxon>Spermatophyta</taxon>
        <taxon>Magnoliopsida</taxon>
        <taxon>eudicotyledons</taxon>
        <taxon>Gunneridae</taxon>
        <taxon>Pentapetalae</taxon>
        <taxon>rosids</taxon>
        <taxon>fabids</taxon>
        <taxon>Fabales</taxon>
        <taxon>Fabaceae</taxon>
        <taxon>Papilionoideae</taxon>
        <taxon>50 kb inversion clade</taxon>
        <taxon>NPAAA clade</taxon>
        <taxon>Hologalegina</taxon>
        <taxon>IRL clade</taxon>
        <taxon>Trifolieae</taxon>
        <taxon>Trifolium</taxon>
    </lineage>
</organism>
<accession>A0ACB0LZ75</accession>
<evidence type="ECO:0000313" key="2">
    <source>
        <dbReference type="Proteomes" id="UP001177021"/>
    </source>
</evidence>